<comment type="caution">
    <text evidence="2">The sequence shown here is derived from an EMBL/GenBank/DDBJ whole genome shotgun (WGS) entry which is preliminary data.</text>
</comment>
<reference evidence="2" key="1">
    <citation type="submission" date="2021-03" db="EMBL/GenBank/DDBJ databases">
        <title>Chromosome level genome of the anhydrobiotic midge Polypedilum vanderplanki.</title>
        <authorList>
            <person name="Yoshida Y."/>
            <person name="Kikawada T."/>
            <person name="Gusev O."/>
        </authorList>
    </citation>
    <scope>NUCLEOTIDE SEQUENCE</scope>
    <source>
        <strain evidence="2">NIAS01</strain>
        <tissue evidence="2">Whole body or cell culture</tissue>
    </source>
</reference>
<accession>A0A9J6BA41</accession>
<gene>
    <name evidence="2" type="ORF">PVAND_014575</name>
</gene>
<name>A0A9J6BA41_POLVA</name>
<feature type="chain" id="PRO_5039947668" evidence="1">
    <location>
        <begin position="21"/>
        <end position="201"/>
    </location>
</feature>
<keyword evidence="3" id="KW-1185">Reference proteome</keyword>
<organism evidence="2 3">
    <name type="scientific">Polypedilum vanderplanki</name>
    <name type="common">Sleeping chironomid midge</name>
    <dbReference type="NCBI Taxonomy" id="319348"/>
    <lineage>
        <taxon>Eukaryota</taxon>
        <taxon>Metazoa</taxon>
        <taxon>Ecdysozoa</taxon>
        <taxon>Arthropoda</taxon>
        <taxon>Hexapoda</taxon>
        <taxon>Insecta</taxon>
        <taxon>Pterygota</taxon>
        <taxon>Neoptera</taxon>
        <taxon>Endopterygota</taxon>
        <taxon>Diptera</taxon>
        <taxon>Nematocera</taxon>
        <taxon>Chironomoidea</taxon>
        <taxon>Chironomidae</taxon>
        <taxon>Chironominae</taxon>
        <taxon>Polypedilum</taxon>
        <taxon>Polypedilum</taxon>
    </lineage>
</organism>
<dbReference type="Proteomes" id="UP001107558">
    <property type="component" value="Chromosome 4"/>
</dbReference>
<feature type="signal peptide" evidence="1">
    <location>
        <begin position="1"/>
        <end position="20"/>
    </location>
</feature>
<evidence type="ECO:0000313" key="3">
    <source>
        <dbReference type="Proteomes" id="UP001107558"/>
    </source>
</evidence>
<evidence type="ECO:0000256" key="1">
    <source>
        <dbReference type="SAM" id="SignalP"/>
    </source>
</evidence>
<evidence type="ECO:0000313" key="2">
    <source>
        <dbReference type="EMBL" id="KAG5666557.1"/>
    </source>
</evidence>
<dbReference type="EMBL" id="JADBJN010000004">
    <property type="protein sequence ID" value="KAG5666557.1"/>
    <property type="molecule type" value="Genomic_DNA"/>
</dbReference>
<proteinExistence type="predicted"/>
<protein>
    <submittedName>
        <fullName evidence="2">Uncharacterized protein</fullName>
    </submittedName>
</protein>
<dbReference type="AlphaFoldDB" id="A0A9J6BA41"/>
<keyword evidence="1" id="KW-0732">Signal</keyword>
<sequence>MKIIKISLFISTCLITFLLSVKVSNEEFKIGTRFRNVKCFVNEIYGVLNFCFIKAYSRNYVSLNYNIIFKKPLKKPIFTSIYFNRRYGTILRRLMAFEKLDWCSIMTGVQTHKIIDVTKSILKGTTVKFFYECPLTSFEFLNVTSDDSDLLDTQLLLSGIYRLDILFATANDNIGFLNLTYEIKSRADALFGKDNRFKTWP</sequence>